<evidence type="ECO:0000256" key="8">
    <source>
        <dbReference type="ARBA" id="ARBA00022759"/>
    </source>
</evidence>
<dbReference type="InterPro" id="IPR041588">
    <property type="entry name" value="Integrase_H2C2"/>
</dbReference>
<dbReference type="Pfam" id="PF17921">
    <property type="entry name" value="Integrase_H2C2"/>
    <property type="match status" value="1"/>
</dbReference>
<dbReference type="PROSITE" id="PS50013">
    <property type="entry name" value="CHROMO_2"/>
    <property type="match status" value="1"/>
</dbReference>
<dbReference type="SUPFAM" id="SSF50630">
    <property type="entry name" value="Acid proteases"/>
    <property type="match status" value="1"/>
</dbReference>
<keyword evidence="6" id="KW-0479">Metal-binding</keyword>
<keyword evidence="8" id="KW-0255">Endonuclease</keyword>
<dbReference type="CDD" id="cd09274">
    <property type="entry name" value="RNase_HI_RT_Ty3"/>
    <property type="match status" value="1"/>
</dbReference>
<dbReference type="InterPro" id="IPR000477">
    <property type="entry name" value="RT_dom"/>
</dbReference>
<dbReference type="InterPro" id="IPR050951">
    <property type="entry name" value="Retrovirus_Pol_polyprotein"/>
</dbReference>
<dbReference type="Pfam" id="PF24626">
    <property type="entry name" value="SH3_Tf2-1"/>
    <property type="match status" value="1"/>
</dbReference>
<evidence type="ECO:0000256" key="4">
    <source>
        <dbReference type="ARBA" id="ARBA00022695"/>
    </source>
</evidence>
<dbReference type="PANTHER" id="PTHR37984">
    <property type="entry name" value="PROTEIN CBG26694"/>
    <property type="match status" value="1"/>
</dbReference>
<dbReference type="GO" id="GO:0003677">
    <property type="term" value="F:DNA binding"/>
    <property type="evidence" value="ECO:0007669"/>
    <property type="project" value="UniProtKB-KW"/>
</dbReference>
<keyword evidence="16" id="KW-0233">DNA recombination</keyword>
<dbReference type="CDD" id="cd00303">
    <property type="entry name" value="retropepsin_like"/>
    <property type="match status" value="1"/>
</dbReference>
<keyword evidence="7" id="KW-0064">Aspartyl protease</keyword>
<protein>
    <recommendedName>
        <fullName evidence="1">RNA-directed DNA polymerase</fullName>
        <ecNumber evidence="1">2.7.7.49</ecNumber>
    </recommendedName>
</protein>
<keyword evidence="14" id="KW-0239">DNA-directed DNA polymerase</keyword>
<keyword evidence="13" id="KW-0695">RNA-directed DNA polymerase</keyword>
<feature type="compositionally biased region" description="Low complexity" evidence="17">
    <location>
        <begin position="209"/>
        <end position="222"/>
    </location>
</feature>
<dbReference type="GO" id="GO:0004519">
    <property type="term" value="F:endonuclease activity"/>
    <property type="evidence" value="ECO:0007669"/>
    <property type="project" value="UniProtKB-KW"/>
</dbReference>
<evidence type="ECO:0000256" key="1">
    <source>
        <dbReference type="ARBA" id="ARBA00012493"/>
    </source>
</evidence>
<evidence type="ECO:0000256" key="3">
    <source>
        <dbReference type="ARBA" id="ARBA00022679"/>
    </source>
</evidence>
<dbReference type="Gene3D" id="3.10.10.10">
    <property type="entry name" value="HIV Type 1 Reverse Transcriptase, subunit A, domain 1"/>
    <property type="match status" value="1"/>
</dbReference>
<dbReference type="GO" id="GO:0005634">
    <property type="term" value="C:nucleus"/>
    <property type="evidence" value="ECO:0007669"/>
    <property type="project" value="UniProtKB-ARBA"/>
</dbReference>
<dbReference type="InterPro" id="IPR043128">
    <property type="entry name" value="Rev_trsase/Diguanyl_cyclase"/>
</dbReference>
<dbReference type="PROSITE" id="PS50994">
    <property type="entry name" value="INTEGRASE"/>
    <property type="match status" value="1"/>
</dbReference>
<feature type="region of interest" description="Disordered" evidence="17">
    <location>
        <begin position="193"/>
        <end position="227"/>
    </location>
</feature>
<keyword evidence="11" id="KW-0694">RNA-binding</keyword>
<dbReference type="GO" id="GO:0004190">
    <property type="term" value="F:aspartic-type endopeptidase activity"/>
    <property type="evidence" value="ECO:0007669"/>
    <property type="project" value="UniProtKB-KW"/>
</dbReference>
<evidence type="ECO:0000256" key="15">
    <source>
        <dbReference type="ARBA" id="ARBA00023125"/>
    </source>
</evidence>
<keyword evidence="9" id="KW-0378">Hydrolase</keyword>
<name>A0A238FMQ7_9BASI</name>
<dbReference type="InterPro" id="IPR021109">
    <property type="entry name" value="Peptidase_aspartic_dom_sf"/>
</dbReference>
<dbReference type="InterPro" id="IPR041373">
    <property type="entry name" value="RT_RNaseH"/>
</dbReference>
<dbReference type="PANTHER" id="PTHR37984:SF5">
    <property type="entry name" value="PROTEIN NYNRIN-LIKE"/>
    <property type="match status" value="1"/>
</dbReference>
<evidence type="ECO:0000259" key="18">
    <source>
        <dbReference type="PROSITE" id="PS50013"/>
    </source>
</evidence>
<evidence type="ECO:0000313" key="21">
    <source>
        <dbReference type="Proteomes" id="UP000198372"/>
    </source>
</evidence>
<dbReference type="GO" id="GO:0003964">
    <property type="term" value="F:RNA-directed DNA polymerase activity"/>
    <property type="evidence" value="ECO:0007669"/>
    <property type="project" value="UniProtKB-KW"/>
</dbReference>
<keyword evidence="5" id="KW-0540">Nuclease</keyword>
<keyword evidence="10" id="KW-0460">Magnesium</keyword>
<dbReference type="Gene3D" id="2.40.70.10">
    <property type="entry name" value="Acid Proteases"/>
    <property type="match status" value="1"/>
</dbReference>
<reference evidence="21" key="1">
    <citation type="submission" date="2016-09" db="EMBL/GenBank/DDBJ databases">
        <authorList>
            <person name="Jeantristanb JTB J.-T."/>
            <person name="Ricardo R."/>
        </authorList>
    </citation>
    <scope>NUCLEOTIDE SEQUENCE [LARGE SCALE GENOMIC DNA]</scope>
</reference>
<dbReference type="InterPro" id="IPR000953">
    <property type="entry name" value="Chromo/chromo_shadow_dom"/>
</dbReference>
<dbReference type="GO" id="GO:0006508">
    <property type="term" value="P:proteolysis"/>
    <property type="evidence" value="ECO:0007669"/>
    <property type="project" value="UniProtKB-KW"/>
</dbReference>
<evidence type="ECO:0000256" key="11">
    <source>
        <dbReference type="ARBA" id="ARBA00022884"/>
    </source>
</evidence>
<dbReference type="InterPro" id="IPR023780">
    <property type="entry name" value="Chromo_domain"/>
</dbReference>
<dbReference type="InterPro" id="IPR001584">
    <property type="entry name" value="Integrase_cat-core"/>
</dbReference>
<organism evidence="20 21">
    <name type="scientific">Microbotryum intermedium</name>
    <dbReference type="NCBI Taxonomy" id="269621"/>
    <lineage>
        <taxon>Eukaryota</taxon>
        <taxon>Fungi</taxon>
        <taxon>Dikarya</taxon>
        <taxon>Basidiomycota</taxon>
        <taxon>Pucciniomycotina</taxon>
        <taxon>Microbotryomycetes</taxon>
        <taxon>Microbotryales</taxon>
        <taxon>Microbotryaceae</taxon>
        <taxon>Microbotryum</taxon>
    </lineage>
</organism>
<dbReference type="InterPro" id="IPR001969">
    <property type="entry name" value="Aspartic_peptidase_AS"/>
</dbReference>
<evidence type="ECO:0000256" key="17">
    <source>
        <dbReference type="SAM" id="MobiDB-lite"/>
    </source>
</evidence>
<dbReference type="GO" id="GO:0015074">
    <property type="term" value="P:DNA integration"/>
    <property type="evidence" value="ECO:0007669"/>
    <property type="project" value="UniProtKB-KW"/>
</dbReference>
<dbReference type="SUPFAM" id="SSF53098">
    <property type="entry name" value="Ribonuclease H-like"/>
    <property type="match status" value="1"/>
</dbReference>
<dbReference type="GO" id="GO:0006310">
    <property type="term" value="P:DNA recombination"/>
    <property type="evidence" value="ECO:0007669"/>
    <property type="project" value="UniProtKB-KW"/>
</dbReference>
<dbReference type="Pfam" id="PF00078">
    <property type="entry name" value="RVT_1"/>
    <property type="match status" value="1"/>
</dbReference>
<dbReference type="Gene3D" id="3.30.70.270">
    <property type="match status" value="2"/>
</dbReference>
<keyword evidence="2" id="KW-0645">Protease</keyword>
<dbReference type="Gene3D" id="3.10.20.370">
    <property type="match status" value="1"/>
</dbReference>
<evidence type="ECO:0000256" key="5">
    <source>
        <dbReference type="ARBA" id="ARBA00022722"/>
    </source>
</evidence>
<evidence type="ECO:0000256" key="7">
    <source>
        <dbReference type="ARBA" id="ARBA00022750"/>
    </source>
</evidence>
<keyword evidence="12" id="KW-0229">DNA integration</keyword>
<dbReference type="GO" id="GO:0003723">
    <property type="term" value="F:RNA binding"/>
    <property type="evidence" value="ECO:0007669"/>
    <property type="project" value="UniProtKB-KW"/>
</dbReference>
<evidence type="ECO:0000256" key="10">
    <source>
        <dbReference type="ARBA" id="ARBA00022842"/>
    </source>
</evidence>
<evidence type="ECO:0000259" key="19">
    <source>
        <dbReference type="PROSITE" id="PS50994"/>
    </source>
</evidence>
<dbReference type="GO" id="GO:0003887">
    <property type="term" value="F:DNA-directed DNA polymerase activity"/>
    <property type="evidence" value="ECO:0007669"/>
    <property type="project" value="UniProtKB-KW"/>
</dbReference>
<evidence type="ECO:0000313" key="20">
    <source>
        <dbReference type="EMBL" id="SCV72366.1"/>
    </source>
</evidence>
<evidence type="ECO:0000256" key="14">
    <source>
        <dbReference type="ARBA" id="ARBA00022932"/>
    </source>
</evidence>
<dbReference type="InterPro" id="IPR036397">
    <property type="entry name" value="RNaseH_sf"/>
</dbReference>
<evidence type="ECO:0000256" key="6">
    <source>
        <dbReference type="ARBA" id="ARBA00022723"/>
    </source>
</evidence>
<evidence type="ECO:0000256" key="9">
    <source>
        <dbReference type="ARBA" id="ARBA00022801"/>
    </source>
</evidence>
<dbReference type="InterPro" id="IPR012337">
    <property type="entry name" value="RNaseH-like_sf"/>
</dbReference>
<keyword evidence="4" id="KW-0548">Nucleotidyltransferase</keyword>
<evidence type="ECO:0000256" key="16">
    <source>
        <dbReference type="ARBA" id="ARBA00023172"/>
    </source>
</evidence>
<dbReference type="InterPro" id="IPR056924">
    <property type="entry name" value="SH3_Tf2-1"/>
</dbReference>
<dbReference type="GO" id="GO:0006338">
    <property type="term" value="P:chromatin remodeling"/>
    <property type="evidence" value="ECO:0007669"/>
    <property type="project" value="UniProtKB-ARBA"/>
</dbReference>
<dbReference type="Gene3D" id="2.40.50.40">
    <property type="match status" value="1"/>
</dbReference>
<dbReference type="GO" id="GO:0046872">
    <property type="term" value="F:metal ion binding"/>
    <property type="evidence" value="ECO:0007669"/>
    <property type="project" value="UniProtKB-KW"/>
</dbReference>
<dbReference type="Pfam" id="PF08284">
    <property type="entry name" value="RVP_2"/>
    <property type="match status" value="1"/>
</dbReference>
<keyword evidence="15" id="KW-0238">DNA-binding</keyword>
<dbReference type="EC" id="2.7.7.49" evidence="1"/>
<evidence type="ECO:0000256" key="2">
    <source>
        <dbReference type="ARBA" id="ARBA00022670"/>
    </source>
</evidence>
<dbReference type="Pfam" id="PF17917">
    <property type="entry name" value="RT_RNaseH"/>
    <property type="match status" value="1"/>
</dbReference>
<dbReference type="InterPro" id="IPR043502">
    <property type="entry name" value="DNA/RNA_pol_sf"/>
</dbReference>
<dbReference type="Gene3D" id="1.10.340.70">
    <property type="match status" value="1"/>
</dbReference>
<evidence type="ECO:0000256" key="13">
    <source>
        <dbReference type="ARBA" id="ARBA00022918"/>
    </source>
</evidence>
<sequence>MSGPVEDTPPRWKLHAPSYLCRADRTLSGLRLFWSHNEHYFKKEKDIDTDADKIDTIGQLLLDPELKVWYSSNSALHAQKTYRTFQRDLTLCALPSNYMWQHYRRLDDLRQTGDYRKFAKTARDLQLELDVSLVSNTQFGTGLSPDELDASILKANVTPTQPDFDYQTFDAEARRIWQVISATRALVKATAQASTRFGRPPPMTNTIKPPCTSTSLSTSLPSEIRPPPMTDCERAFLKSNRGCFKCRKINAGHMSDGCTNWATSACKVPAGWQQGPVSPDQLVSITNADANIEDEGEQLHCLDNDKYDNGTDDERCEPISLSVKLTTDDGPVLRALVDTGASASFIADKEVDKLRLTRRKLQVPTSVSVAIQNHKVSHPVTEFVCVPLCTSNGRWSTHHIILKIAPLMSLRVVLGRPFLKRHDILVDCKRRQVLAPDPLLLGERIDLMDEPEKEKWLEGAVWASIWACLTHLKEQQVEESRLRALESAFHNEFLDRFPADILPVSQYESKVCHRIALKPGMKTPRQPTYGTPMRWRTAWRRLLDQHLAAGRLCPSLSEYSLPAFIIPKKGMDTDPSIMPRWVNDYRILNAATVPDCTPLPLPDEILSVSARARFWSKIDMTNSFFQTKMAKEDIPKTAVATPWGLFEWVVMPMGLSNAPATHQRRVNEALSNLIGKSCFVYLDDITIFSNTIEDHQTHVREVLEALRRADLYCSPKKTKLFTTSCDFLGHVISRNGIAADQSKVDRIVEWPRPRTVTELQGFLGLVQYLRKFINGLAQHTKPLLDLTSKNANVQLMWGVKQERHFNAIKAIVTSLPCLKPIDHTELADPLWVMTDANNVGIGAVLLQGQDWRKAHPVAYWSRQYISAEANYPTHEQELLAVVGALRQWRVNLMGIHFTVLTDHESLKYLKTQENLSKHQACWVKCLADYDFDITYIPGGENTVADAMSRYSFPQVESDSVQAVSEMDVDTQLRGRIVKGYGSDPFCQQVKRNLDSSPGFSQVDNVLYFEGRMVVPAVPQLREDILHDAHDALGHFGSRKTFHHLSRTFFWPRMRSSCDAYVLTCDVCQRTKAGTTGAVGTSHGLSMPNKPMKEVALDFVGPLPKSQGFDMLLTITNHLSGYMRLLPSRAADTAKDVAKRFHEGWHRFFRPPTCLVSDRDKLFTSHFWWAYHNLMGTWLSMSTSFHPETDGRSEWTNKTAIQALQAIINRQQNNWVRHLANIEFAINASVNASTNKSPFEVVLGCLPRLLPTSLNRPDLPDVPAANALAAAKVRQAEQVNQHRRPEPDIAVGDLVMVDTRDCRLRFKTGYRKSAKLFDRFEGPYKVIATNAATSNYTLQLNEDDRSHPTFHVSKLCRYRPNDPVNFPNREPARPKPVLVNGQEEWVVQEILEEKARGKKRYRVWWEGYPQHEATMEPRENLVGTEALRRWELKKRTEGRV</sequence>
<dbReference type="SUPFAM" id="SSF54160">
    <property type="entry name" value="Chromo domain-like"/>
    <property type="match status" value="1"/>
</dbReference>
<dbReference type="EMBL" id="FMSP01000009">
    <property type="protein sequence ID" value="SCV72366.1"/>
    <property type="molecule type" value="Genomic_DNA"/>
</dbReference>
<feature type="domain" description="Integrase catalytic" evidence="19">
    <location>
        <begin position="1086"/>
        <end position="1245"/>
    </location>
</feature>
<dbReference type="CDD" id="cd01647">
    <property type="entry name" value="RT_LTR"/>
    <property type="match status" value="1"/>
</dbReference>
<keyword evidence="21" id="KW-1185">Reference proteome</keyword>
<accession>A0A238FMQ7</accession>
<proteinExistence type="predicted"/>
<dbReference type="STRING" id="269621.A0A238FMQ7"/>
<dbReference type="OrthoDB" id="5599418at2759"/>
<dbReference type="Pfam" id="PF00385">
    <property type="entry name" value="Chromo"/>
    <property type="match status" value="1"/>
</dbReference>
<evidence type="ECO:0000256" key="12">
    <source>
        <dbReference type="ARBA" id="ARBA00022908"/>
    </source>
</evidence>
<dbReference type="FunFam" id="3.30.70.270:FF:000020">
    <property type="entry name" value="Transposon Tf2-6 polyprotein-like Protein"/>
    <property type="match status" value="1"/>
</dbReference>
<dbReference type="InterPro" id="IPR016197">
    <property type="entry name" value="Chromo-like_dom_sf"/>
</dbReference>
<feature type="domain" description="Chromo" evidence="18">
    <location>
        <begin position="1384"/>
        <end position="1439"/>
    </location>
</feature>
<gene>
    <name evidence="20" type="ORF">BQ2448_3903</name>
</gene>
<keyword evidence="3" id="KW-0808">Transferase</keyword>
<dbReference type="SUPFAM" id="SSF56672">
    <property type="entry name" value="DNA/RNA polymerases"/>
    <property type="match status" value="1"/>
</dbReference>
<dbReference type="Gene3D" id="3.30.420.10">
    <property type="entry name" value="Ribonuclease H-like superfamily/Ribonuclease H"/>
    <property type="match status" value="1"/>
</dbReference>
<dbReference type="PROSITE" id="PS00141">
    <property type="entry name" value="ASP_PROTEASE"/>
    <property type="match status" value="1"/>
</dbReference>
<dbReference type="Proteomes" id="UP000198372">
    <property type="component" value="Unassembled WGS sequence"/>
</dbReference>